<evidence type="ECO:0000313" key="11">
    <source>
        <dbReference type="Proteomes" id="UP000537522"/>
    </source>
</evidence>
<sequence>PSNTGDSAATSCLPGSGEQVGTDARCLTAGWGETGAGKDEQGAKLQQGEVSLLSDEACVNYWGQNIEKTNVCARAAGAAVCMGYFGWPLICGTRGHYKLVGIASWASDSCRPDSPTVYTKVSAYREWISSVTN</sequence>
<feature type="compositionally biased region" description="Polar residues" evidence="8">
    <location>
        <begin position="1"/>
        <end position="10"/>
    </location>
</feature>
<evidence type="ECO:0000313" key="10">
    <source>
        <dbReference type="EMBL" id="NXK49272.1"/>
    </source>
</evidence>
<keyword evidence="3" id="KW-0645">Protease</keyword>
<dbReference type="EMBL" id="VXAL01008384">
    <property type="protein sequence ID" value="NXK49272.1"/>
    <property type="molecule type" value="Genomic_DNA"/>
</dbReference>
<dbReference type="PANTHER" id="PTHR24250:SF65">
    <property type="entry name" value="CHYMOTRYPSINOGEN B"/>
    <property type="match status" value="1"/>
</dbReference>
<gene>
    <name evidence="10" type="primary">Ctrb1_0</name>
    <name evidence="10" type="ORF">CHATOR_R14746</name>
</gene>
<organism evidence="10 11">
    <name type="scientific">Chauna torquata</name>
    <name type="common">Southern screamer</name>
    <dbReference type="NCBI Taxonomy" id="30388"/>
    <lineage>
        <taxon>Eukaryota</taxon>
        <taxon>Metazoa</taxon>
        <taxon>Chordata</taxon>
        <taxon>Craniata</taxon>
        <taxon>Vertebrata</taxon>
        <taxon>Euteleostomi</taxon>
        <taxon>Archelosauria</taxon>
        <taxon>Archosauria</taxon>
        <taxon>Dinosauria</taxon>
        <taxon>Saurischia</taxon>
        <taxon>Theropoda</taxon>
        <taxon>Coelurosauria</taxon>
        <taxon>Aves</taxon>
        <taxon>Neognathae</taxon>
        <taxon>Galloanserae</taxon>
        <taxon>Anseriformes</taxon>
        <taxon>Anhimidae</taxon>
        <taxon>Chauna</taxon>
    </lineage>
</organism>
<reference evidence="10 11" key="1">
    <citation type="submission" date="2019-09" db="EMBL/GenBank/DDBJ databases">
        <title>Bird 10,000 Genomes (B10K) Project - Family phase.</title>
        <authorList>
            <person name="Zhang G."/>
        </authorList>
    </citation>
    <scope>NUCLEOTIDE SEQUENCE [LARGE SCALE GENOMIC DNA]</scope>
    <source>
        <strain evidence="10">B10K-DU-011-36</strain>
        <tissue evidence="10">Muscle</tissue>
    </source>
</reference>
<keyword evidence="11" id="KW-1185">Reference proteome</keyword>
<accession>A0A7L0K0A0</accession>
<dbReference type="InterPro" id="IPR001254">
    <property type="entry name" value="Trypsin_dom"/>
</dbReference>
<feature type="non-terminal residue" evidence="10">
    <location>
        <position position="133"/>
    </location>
</feature>
<evidence type="ECO:0000256" key="4">
    <source>
        <dbReference type="ARBA" id="ARBA00022801"/>
    </source>
</evidence>
<dbReference type="AlphaFoldDB" id="A0A7L0K0A0"/>
<dbReference type="PANTHER" id="PTHR24250">
    <property type="entry name" value="CHYMOTRYPSIN-RELATED"/>
    <property type="match status" value="1"/>
</dbReference>
<keyword evidence="7" id="KW-1015">Disulfide bond</keyword>
<dbReference type="Gene3D" id="2.40.10.10">
    <property type="entry name" value="Trypsin-like serine proteases"/>
    <property type="match status" value="1"/>
</dbReference>
<dbReference type="InterPro" id="IPR009003">
    <property type="entry name" value="Peptidase_S1_PA"/>
</dbReference>
<feature type="region of interest" description="Disordered" evidence="8">
    <location>
        <begin position="1"/>
        <end position="20"/>
    </location>
</feature>
<dbReference type="GO" id="GO:0004252">
    <property type="term" value="F:serine-type endopeptidase activity"/>
    <property type="evidence" value="ECO:0007669"/>
    <property type="project" value="InterPro"/>
</dbReference>
<feature type="non-terminal residue" evidence="10">
    <location>
        <position position="1"/>
    </location>
</feature>
<evidence type="ECO:0000256" key="1">
    <source>
        <dbReference type="ARBA" id="ARBA00004613"/>
    </source>
</evidence>
<dbReference type="PROSITE" id="PS50240">
    <property type="entry name" value="TRYPSIN_DOM"/>
    <property type="match status" value="1"/>
</dbReference>
<evidence type="ECO:0000259" key="9">
    <source>
        <dbReference type="PROSITE" id="PS50240"/>
    </source>
</evidence>
<comment type="subcellular location">
    <subcellularLocation>
        <location evidence="1">Secreted</location>
    </subcellularLocation>
</comment>
<protein>
    <submittedName>
        <fullName evidence="10">CTRB1 protein</fullName>
    </submittedName>
</protein>
<dbReference type="SUPFAM" id="SSF50494">
    <property type="entry name" value="Trypsin-like serine proteases"/>
    <property type="match status" value="1"/>
</dbReference>
<dbReference type="InterPro" id="IPR043504">
    <property type="entry name" value="Peptidase_S1_PA_chymotrypsin"/>
</dbReference>
<evidence type="ECO:0000256" key="6">
    <source>
        <dbReference type="ARBA" id="ARBA00023145"/>
    </source>
</evidence>
<name>A0A7L0K0A0_CHATO</name>
<evidence type="ECO:0000256" key="5">
    <source>
        <dbReference type="ARBA" id="ARBA00022825"/>
    </source>
</evidence>
<keyword evidence="2" id="KW-0964">Secreted</keyword>
<evidence type="ECO:0000256" key="3">
    <source>
        <dbReference type="ARBA" id="ARBA00022670"/>
    </source>
</evidence>
<dbReference type="Pfam" id="PF00089">
    <property type="entry name" value="Trypsin"/>
    <property type="match status" value="1"/>
</dbReference>
<feature type="domain" description="Peptidase S1" evidence="9">
    <location>
        <begin position="1"/>
        <end position="133"/>
    </location>
</feature>
<evidence type="ECO:0000256" key="8">
    <source>
        <dbReference type="SAM" id="MobiDB-lite"/>
    </source>
</evidence>
<dbReference type="GO" id="GO:0006508">
    <property type="term" value="P:proteolysis"/>
    <property type="evidence" value="ECO:0007669"/>
    <property type="project" value="UniProtKB-KW"/>
</dbReference>
<dbReference type="GO" id="GO:0005576">
    <property type="term" value="C:extracellular region"/>
    <property type="evidence" value="ECO:0007669"/>
    <property type="project" value="UniProtKB-SubCell"/>
</dbReference>
<keyword evidence="5" id="KW-0720">Serine protease</keyword>
<dbReference type="SMART" id="SM00020">
    <property type="entry name" value="Tryp_SPc"/>
    <property type="match status" value="1"/>
</dbReference>
<evidence type="ECO:0000256" key="7">
    <source>
        <dbReference type="ARBA" id="ARBA00023157"/>
    </source>
</evidence>
<comment type="caution">
    <text evidence="10">The sequence shown here is derived from an EMBL/GenBank/DDBJ whole genome shotgun (WGS) entry which is preliminary data.</text>
</comment>
<dbReference type="Proteomes" id="UP000537522">
    <property type="component" value="Unassembled WGS sequence"/>
</dbReference>
<proteinExistence type="predicted"/>
<keyword evidence="4" id="KW-0378">Hydrolase</keyword>
<keyword evidence="6" id="KW-0865">Zymogen</keyword>
<evidence type="ECO:0000256" key="2">
    <source>
        <dbReference type="ARBA" id="ARBA00022525"/>
    </source>
</evidence>